<evidence type="ECO:0000256" key="3">
    <source>
        <dbReference type="SAM" id="SignalP"/>
    </source>
</evidence>
<organism evidence="4 5">
    <name type="scientific">Thamnocephalis sphaerospora</name>
    <dbReference type="NCBI Taxonomy" id="78915"/>
    <lineage>
        <taxon>Eukaryota</taxon>
        <taxon>Fungi</taxon>
        <taxon>Fungi incertae sedis</taxon>
        <taxon>Zoopagomycota</taxon>
        <taxon>Zoopagomycotina</taxon>
        <taxon>Zoopagomycetes</taxon>
        <taxon>Zoopagales</taxon>
        <taxon>Sigmoideomycetaceae</taxon>
        <taxon>Thamnocephalis</taxon>
    </lineage>
</organism>
<keyword evidence="2" id="KW-0472">Membrane</keyword>
<feature type="compositionally biased region" description="Acidic residues" evidence="1">
    <location>
        <begin position="257"/>
        <end position="266"/>
    </location>
</feature>
<name>A0A4P9XSD7_9FUNG</name>
<evidence type="ECO:0000256" key="1">
    <source>
        <dbReference type="SAM" id="MobiDB-lite"/>
    </source>
</evidence>
<keyword evidence="5" id="KW-1185">Reference proteome</keyword>
<keyword evidence="3" id="KW-0732">Signal</keyword>
<feature type="compositionally biased region" description="Polar residues" evidence="1">
    <location>
        <begin position="227"/>
        <end position="241"/>
    </location>
</feature>
<dbReference type="OrthoDB" id="5567531at2759"/>
<dbReference type="AlphaFoldDB" id="A0A4P9XSD7"/>
<keyword evidence="2" id="KW-1133">Transmembrane helix</keyword>
<proteinExistence type="predicted"/>
<feature type="signal peptide" evidence="3">
    <location>
        <begin position="1"/>
        <end position="17"/>
    </location>
</feature>
<feature type="chain" id="PRO_5020325124" evidence="3">
    <location>
        <begin position="18"/>
        <end position="517"/>
    </location>
</feature>
<evidence type="ECO:0000256" key="2">
    <source>
        <dbReference type="SAM" id="Phobius"/>
    </source>
</evidence>
<sequence length="517" mass="55331">MIGCALLLLVATQTAHAFSHHRVLRRRDEPVAAQAAVGSDGTNDQAAGADAAGLGGGAIAGIVCAVAGVIGAVALLLYRRSQKQARPTHGGHIAKVVAMRGAGAMNLQGRMAVLPEEEDFHIGTQQGIITYTSELEKPPRAARPMSWYKAREAGVSPLHIQAMARSGAHPYQPEDEDTVQLHSPGAQGGSLQTPMVGAGVQIVVEQVGSRPLPQVPDASRRAHPIAQHQSSLETPRDTPSGTLDYPVASSAGPTSDVEWDSEDDEAPATAASATINVVPPTASTSPSQMDPAQIGAQLQRAPSAKFIRESAPIDPNDPSVPRHPRLFILTPGRSGMETLRQPEHWSRTTFQLRLLCEGASSDYADAHLTEEHGIAVRDPNAFMRHAARYITQTAEALIARDDDAFEQAEVFGSSTEAGEYLEMLADTLRDWFSDLLVAMEESVAEGHEVDQELLDDLRAQRTDASGSAKQELARFLAKYDPNNLNGGLRRVRVPNGHEQAVRWLCASCAAKVVQPTE</sequence>
<protein>
    <submittedName>
        <fullName evidence="4">Uncharacterized protein</fullName>
    </submittedName>
</protein>
<feature type="compositionally biased region" description="Polar residues" evidence="1">
    <location>
        <begin position="271"/>
        <end position="290"/>
    </location>
</feature>
<evidence type="ECO:0000313" key="4">
    <source>
        <dbReference type="EMBL" id="RKP09054.1"/>
    </source>
</evidence>
<dbReference type="EMBL" id="KZ992546">
    <property type="protein sequence ID" value="RKP09054.1"/>
    <property type="molecule type" value="Genomic_DNA"/>
</dbReference>
<feature type="transmembrane region" description="Helical" evidence="2">
    <location>
        <begin position="58"/>
        <end position="78"/>
    </location>
</feature>
<gene>
    <name evidence="4" type="ORF">THASP1DRAFT_23067</name>
</gene>
<reference evidence="5" key="1">
    <citation type="journal article" date="2018" name="Nat. Microbiol.">
        <title>Leveraging single-cell genomics to expand the fungal tree of life.</title>
        <authorList>
            <person name="Ahrendt S.R."/>
            <person name="Quandt C.A."/>
            <person name="Ciobanu D."/>
            <person name="Clum A."/>
            <person name="Salamov A."/>
            <person name="Andreopoulos B."/>
            <person name="Cheng J.F."/>
            <person name="Woyke T."/>
            <person name="Pelin A."/>
            <person name="Henrissat B."/>
            <person name="Reynolds N.K."/>
            <person name="Benny G.L."/>
            <person name="Smith M.E."/>
            <person name="James T.Y."/>
            <person name="Grigoriev I.V."/>
        </authorList>
    </citation>
    <scope>NUCLEOTIDE SEQUENCE [LARGE SCALE GENOMIC DNA]</scope>
    <source>
        <strain evidence="5">RSA 1356</strain>
    </source>
</reference>
<dbReference type="Proteomes" id="UP000271241">
    <property type="component" value="Unassembled WGS sequence"/>
</dbReference>
<accession>A0A4P9XSD7</accession>
<evidence type="ECO:0000313" key="5">
    <source>
        <dbReference type="Proteomes" id="UP000271241"/>
    </source>
</evidence>
<feature type="region of interest" description="Disordered" evidence="1">
    <location>
        <begin position="169"/>
        <end position="188"/>
    </location>
</feature>
<feature type="region of interest" description="Disordered" evidence="1">
    <location>
        <begin position="211"/>
        <end position="302"/>
    </location>
</feature>
<keyword evidence="2" id="KW-0812">Transmembrane</keyword>